<feature type="domain" description="TLC" evidence="8">
    <location>
        <begin position="33"/>
        <end position="219"/>
    </location>
</feature>
<feature type="transmembrane region" description="Helical" evidence="6">
    <location>
        <begin position="194"/>
        <end position="214"/>
    </location>
</feature>
<feature type="chain" id="PRO_5043672815" description="TLC domain-containing protein" evidence="7">
    <location>
        <begin position="29"/>
        <end position="236"/>
    </location>
</feature>
<feature type="signal peptide" evidence="7">
    <location>
        <begin position="1"/>
        <end position="28"/>
    </location>
</feature>
<keyword evidence="4 5" id="KW-0472">Membrane</keyword>
<dbReference type="Proteomes" id="UP001162131">
    <property type="component" value="Unassembled WGS sequence"/>
</dbReference>
<evidence type="ECO:0000256" key="5">
    <source>
        <dbReference type="PROSITE-ProRule" id="PRU00205"/>
    </source>
</evidence>
<evidence type="ECO:0000256" key="2">
    <source>
        <dbReference type="ARBA" id="ARBA00022692"/>
    </source>
</evidence>
<keyword evidence="7" id="KW-0732">Signal</keyword>
<reference evidence="9" key="1">
    <citation type="submission" date="2021-09" db="EMBL/GenBank/DDBJ databases">
        <authorList>
            <consortium name="AG Swart"/>
            <person name="Singh M."/>
            <person name="Singh A."/>
            <person name="Seah K."/>
            <person name="Emmerich C."/>
        </authorList>
    </citation>
    <scope>NUCLEOTIDE SEQUENCE</scope>
    <source>
        <strain evidence="9">ATCC30299</strain>
    </source>
</reference>
<evidence type="ECO:0000256" key="4">
    <source>
        <dbReference type="ARBA" id="ARBA00023136"/>
    </source>
</evidence>
<comment type="subcellular location">
    <subcellularLocation>
        <location evidence="1">Membrane</location>
        <topology evidence="1">Multi-pass membrane protein</topology>
    </subcellularLocation>
</comment>
<organism evidence="9 10">
    <name type="scientific">Blepharisma stoltei</name>
    <dbReference type="NCBI Taxonomy" id="1481888"/>
    <lineage>
        <taxon>Eukaryota</taxon>
        <taxon>Sar</taxon>
        <taxon>Alveolata</taxon>
        <taxon>Ciliophora</taxon>
        <taxon>Postciliodesmatophora</taxon>
        <taxon>Heterotrichea</taxon>
        <taxon>Heterotrichida</taxon>
        <taxon>Blepharismidae</taxon>
        <taxon>Blepharisma</taxon>
    </lineage>
</organism>
<dbReference type="EMBL" id="CAJZBQ010000044">
    <property type="protein sequence ID" value="CAG9327914.1"/>
    <property type="molecule type" value="Genomic_DNA"/>
</dbReference>
<dbReference type="GO" id="GO:0016020">
    <property type="term" value="C:membrane"/>
    <property type="evidence" value="ECO:0007669"/>
    <property type="project" value="UniProtKB-SubCell"/>
</dbReference>
<dbReference type="InterPro" id="IPR042512">
    <property type="entry name" value="TLCD5"/>
</dbReference>
<comment type="caution">
    <text evidence="9">The sequence shown here is derived from an EMBL/GenBank/DDBJ whole genome shotgun (WGS) entry which is preliminary data.</text>
</comment>
<dbReference type="PANTHER" id="PTHR31898">
    <property type="entry name" value="TRANSMEMBRANE PROTEIN 136"/>
    <property type="match status" value="1"/>
</dbReference>
<gene>
    <name evidence="9" type="ORF">BSTOLATCC_MIC44534</name>
</gene>
<evidence type="ECO:0000256" key="6">
    <source>
        <dbReference type="SAM" id="Phobius"/>
    </source>
</evidence>
<name>A0AAU9JPL6_9CILI</name>
<evidence type="ECO:0000313" key="10">
    <source>
        <dbReference type="Proteomes" id="UP001162131"/>
    </source>
</evidence>
<sequence length="236" mass="27835">MIDYVSTLFISIAFWTFLFFLFSQLVEADLPTRQLWDFRNRLVTFIHGVFYLTFTTITVINEAKLGSDNTYFQIKIILWMLGYHIYDTICKIKFGISDNFIVIHHSLVIIGSICGLSSNNGIVEILYGSFIGVLPNPSLQIKEILRYNNQRDTKIYLLAELTYIFTFIFARFIIGPVIIYEVVTSWSVFWPVRAIAFSLEILSFYWISTFYNILKKRYQEYQHRVKEGKSLPWIFK</sequence>
<proteinExistence type="predicted"/>
<dbReference type="PANTHER" id="PTHR31898:SF1">
    <property type="entry name" value="TLC DOMAIN-CONTAINING PROTEIN 5"/>
    <property type="match status" value="1"/>
</dbReference>
<evidence type="ECO:0000256" key="1">
    <source>
        <dbReference type="ARBA" id="ARBA00004141"/>
    </source>
</evidence>
<feature type="transmembrane region" description="Helical" evidence="6">
    <location>
        <begin position="44"/>
        <end position="63"/>
    </location>
</feature>
<evidence type="ECO:0000256" key="7">
    <source>
        <dbReference type="SAM" id="SignalP"/>
    </source>
</evidence>
<evidence type="ECO:0000259" key="8">
    <source>
        <dbReference type="PROSITE" id="PS50922"/>
    </source>
</evidence>
<keyword evidence="10" id="KW-1185">Reference proteome</keyword>
<dbReference type="SMART" id="SM00724">
    <property type="entry name" value="TLC"/>
    <property type="match status" value="1"/>
</dbReference>
<dbReference type="AlphaFoldDB" id="A0AAU9JPL6"/>
<feature type="transmembrane region" description="Helical" evidence="6">
    <location>
        <begin position="155"/>
        <end position="174"/>
    </location>
</feature>
<protein>
    <recommendedName>
        <fullName evidence="8">TLC domain-containing protein</fullName>
    </recommendedName>
</protein>
<dbReference type="InterPro" id="IPR006634">
    <property type="entry name" value="TLC-dom"/>
</dbReference>
<accession>A0AAU9JPL6</accession>
<feature type="transmembrane region" description="Helical" evidence="6">
    <location>
        <begin position="106"/>
        <end position="134"/>
    </location>
</feature>
<keyword evidence="2 5" id="KW-0812">Transmembrane</keyword>
<evidence type="ECO:0000313" key="9">
    <source>
        <dbReference type="EMBL" id="CAG9327914.1"/>
    </source>
</evidence>
<dbReference type="PROSITE" id="PS50922">
    <property type="entry name" value="TLC"/>
    <property type="match status" value="1"/>
</dbReference>
<evidence type="ECO:0000256" key="3">
    <source>
        <dbReference type="ARBA" id="ARBA00022989"/>
    </source>
</evidence>
<keyword evidence="3 6" id="KW-1133">Transmembrane helix</keyword>